<comment type="caution">
    <text evidence="1">The sequence shown here is derived from an EMBL/GenBank/DDBJ whole genome shotgun (WGS) entry which is preliminary data.</text>
</comment>
<reference evidence="1 2" key="1">
    <citation type="journal article" date="2011" name="Genome Res.">
        <title>Phylogeny-wide analysis of social amoeba genomes highlights ancient origins for complex intercellular communication.</title>
        <authorList>
            <person name="Heidel A.J."/>
            <person name="Lawal H.M."/>
            <person name="Felder M."/>
            <person name="Schilde C."/>
            <person name="Helps N.R."/>
            <person name="Tunggal B."/>
            <person name="Rivero F."/>
            <person name="John U."/>
            <person name="Schleicher M."/>
            <person name="Eichinger L."/>
            <person name="Platzer M."/>
            <person name="Noegel A.A."/>
            <person name="Schaap P."/>
            <person name="Gloeckner G."/>
        </authorList>
    </citation>
    <scope>NUCLEOTIDE SEQUENCE [LARGE SCALE GENOMIC DNA]</scope>
    <source>
        <strain evidence="2">ATCC 26659 / Pp 5 / PN500</strain>
    </source>
</reference>
<proteinExistence type="predicted"/>
<organism evidence="1 2">
    <name type="scientific">Heterostelium pallidum (strain ATCC 26659 / Pp 5 / PN500)</name>
    <name type="common">Cellular slime mold</name>
    <name type="synonym">Polysphondylium pallidum</name>
    <dbReference type="NCBI Taxonomy" id="670386"/>
    <lineage>
        <taxon>Eukaryota</taxon>
        <taxon>Amoebozoa</taxon>
        <taxon>Evosea</taxon>
        <taxon>Eumycetozoa</taxon>
        <taxon>Dictyostelia</taxon>
        <taxon>Acytosteliales</taxon>
        <taxon>Acytosteliaceae</taxon>
        <taxon>Heterostelium</taxon>
    </lineage>
</organism>
<accession>D3BPH2</accession>
<keyword evidence="2" id="KW-1185">Reference proteome</keyword>
<protein>
    <recommendedName>
        <fullName evidence="3">LRAT domain-containing protein</fullName>
    </recommendedName>
</protein>
<dbReference type="GeneID" id="31364915"/>
<dbReference type="EMBL" id="ADBJ01000044">
    <property type="protein sequence ID" value="EFA76690.1"/>
    <property type="molecule type" value="Genomic_DNA"/>
</dbReference>
<dbReference type="Proteomes" id="UP000001396">
    <property type="component" value="Unassembled WGS sequence"/>
</dbReference>
<evidence type="ECO:0008006" key="3">
    <source>
        <dbReference type="Google" id="ProtNLM"/>
    </source>
</evidence>
<evidence type="ECO:0000313" key="1">
    <source>
        <dbReference type="EMBL" id="EFA76690.1"/>
    </source>
</evidence>
<evidence type="ECO:0000313" key="2">
    <source>
        <dbReference type="Proteomes" id="UP000001396"/>
    </source>
</evidence>
<name>D3BPH2_HETP5</name>
<dbReference type="InParanoid" id="D3BPH2"/>
<dbReference type="AlphaFoldDB" id="D3BPH2"/>
<gene>
    <name evidence="1" type="ORF">PPL_09440</name>
</gene>
<dbReference type="RefSeq" id="XP_020428822.1">
    <property type="nucleotide sequence ID" value="XM_020580235.1"/>
</dbReference>
<sequence length="146" mass="16035">MGAEILWAKDDDEFIGDANRQLVVVESTENNRDAFNRLVEIVANAANQTYHLLKYNCEHLVNYIMKGIASSKQVVDAAQKLSLGAMVVATGIAAYKIYTSRSESSTTTTTITNGQSTTTTLTSTATTTFSNQDKSKPNHKMYKLCK</sequence>
<dbReference type="Gene3D" id="3.90.1720.10">
    <property type="entry name" value="endopeptidase domain like (from Nostoc punctiforme)"/>
    <property type="match status" value="1"/>
</dbReference>